<dbReference type="EMBL" id="CP139558">
    <property type="protein sequence ID" value="WPU95835.1"/>
    <property type="molecule type" value="Genomic_DNA"/>
</dbReference>
<gene>
    <name evidence="2" type="ORF">SNE25_09925</name>
</gene>
<keyword evidence="1" id="KW-1133">Transmembrane helix</keyword>
<accession>A0ABZ0TRT1</accession>
<keyword evidence="3" id="KW-1185">Reference proteome</keyword>
<proteinExistence type="predicted"/>
<feature type="transmembrane region" description="Helical" evidence="1">
    <location>
        <begin position="12"/>
        <end position="30"/>
    </location>
</feature>
<dbReference type="Proteomes" id="UP001324380">
    <property type="component" value="Chromosome"/>
</dbReference>
<reference evidence="2 3" key="1">
    <citation type="submission" date="2023-11" db="EMBL/GenBank/DDBJ databases">
        <title>Analysis of the Genomes of Mucilaginibacter gossypii cycad 4 and M. sabulilitoris SNA2: microbes with the potential for plant growth promotion.</title>
        <authorList>
            <person name="Hirsch A.M."/>
            <person name="Humm E."/>
            <person name="Rubbi M."/>
            <person name="Del Vecchio G."/>
            <person name="Ha S.M."/>
            <person name="Pellegrini M."/>
            <person name="Gunsalus R.P."/>
        </authorList>
    </citation>
    <scope>NUCLEOTIDE SEQUENCE [LARGE SCALE GENOMIC DNA]</scope>
    <source>
        <strain evidence="2 3">SNA2</strain>
    </source>
</reference>
<keyword evidence="1" id="KW-0472">Membrane</keyword>
<name>A0ABZ0TRT1_9SPHI</name>
<sequence length="173" mass="20000">MWKYWPFRKDYLVYIGGVLLLLICYELAFSRTMADWHHYKELNRELAAGNDLSYQPGYMTRKSRNLEQTLSLYRSDTALFRSNTISVIASLAEKQHVRLTGVPADADIFHTDRAMLQKLRFTGDFFSLNRFLYQLESTPGIGVPRSLVYRAERKQASSVPGTPVLEVLLEISR</sequence>
<evidence type="ECO:0000313" key="2">
    <source>
        <dbReference type="EMBL" id="WPU95835.1"/>
    </source>
</evidence>
<evidence type="ECO:0000256" key="1">
    <source>
        <dbReference type="SAM" id="Phobius"/>
    </source>
</evidence>
<dbReference type="RefSeq" id="WP_321564941.1">
    <property type="nucleotide sequence ID" value="NZ_CP139558.1"/>
</dbReference>
<protein>
    <submittedName>
        <fullName evidence="2">Uncharacterized protein</fullName>
    </submittedName>
</protein>
<organism evidence="2 3">
    <name type="scientific">Mucilaginibacter sabulilitoris</name>
    <dbReference type="NCBI Taxonomy" id="1173583"/>
    <lineage>
        <taxon>Bacteria</taxon>
        <taxon>Pseudomonadati</taxon>
        <taxon>Bacteroidota</taxon>
        <taxon>Sphingobacteriia</taxon>
        <taxon>Sphingobacteriales</taxon>
        <taxon>Sphingobacteriaceae</taxon>
        <taxon>Mucilaginibacter</taxon>
    </lineage>
</organism>
<evidence type="ECO:0000313" key="3">
    <source>
        <dbReference type="Proteomes" id="UP001324380"/>
    </source>
</evidence>
<keyword evidence="1" id="KW-0812">Transmembrane</keyword>